<dbReference type="PANTHER" id="PTHR12838">
    <property type="entry name" value="U3 SMALL NUCLEOLAR RNA-ASSOCIATED PROTEIN 11"/>
    <property type="match status" value="1"/>
</dbReference>
<keyword evidence="4 5" id="KW-0539">Nucleus</keyword>
<dbReference type="OMA" id="GRYRNED"/>
<comment type="subcellular location">
    <subcellularLocation>
        <location evidence="1 5">Nucleus</location>
        <location evidence="1 5">Nucleolus</location>
    </subcellularLocation>
</comment>
<dbReference type="Proteomes" id="UP000002173">
    <property type="component" value="Unassembled WGS sequence"/>
</dbReference>
<dbReference type="STRING" id="5865.A7AWU5"/>
<dbReference type="InterPro" id="IPR007144">
    <property type="entry name" value="SSU_processome_Utp11"/>
</dbReference>
<feature type="region of interest" description="Disordered" evidence="6">
    <location>
        <begin position="147"/>
        <end position="181"/>
    </location>
</feature>
<dbReference type="Pfam" id="PF03998">
    <property type="entry name" value="Utp11"/>
    <property type="match status" value="1"/>
</dbReference>
<gene>
    <name evidence="7" type="ORF">BBOV_I004420</name>
</gene>
<keyword evidence="3 5" id="KW-0698">rRNA processing</keyword>
<accession>A7AWU5</accession>
<evidence type="ECO:0000256" key="2">
    <source>
        <dbReference type="ARBA" id="ARBA00008105"/>
    </source>
</evidence>
<dbReference type="PIRSF" id="PIRSF015952">
    <property type="entry name" value="U3snoRNP11"/>
    <property type="match status" value="1"/>
</dbReference>
<evidence type="ECO:0000256" key="5">
    <source>
        <dbReference type="PIRNR" id="PIRNR015952"/>
    </source>
</evidence>
<evidence type="ECO:0000313" key="7">
    <source>
        <dbReference type="EMBL" id="EDO05523.1"/>
    </source>
</evidence>
<comment type="function">
    <text evidence="5">Involved in nucleolar processing of pre-18S ribosomal RNA.</text>
</comment>
<reference evidence="7 8" key="1">
    <citation type="journal article" date="2007" name="PLoS Pathog.">
        <title>Genome sequence of Babesia bovis and comparative analysis of apicomplexan hemoprotozoa.</title>
        <authorList>
            <person name="Brayton K.A."/>
            <person name="Lau A.O.T."/>
            <person name="Herndon D.R."/>
            <person name="Hannick L."/>
            <person name="Kappmeyer L.S."/>
            <person name="Berens S.J."/>
            <person name="Bidwell S.L."/>
            <person name="Brown W.C."/>
            <person name="Crabtree J."/>
            <person name="Fadrosh D."/>
            <person name="Feldblum T."/>
            <person name="Forberger H.A."/>
            <person name="Haas B.J."/>
            <person name="Howell J.M."/>
            <person name="Khouri H."/>
            <person name="Koo H."/>
            <person name="Mann D.J."/>
            <person name="Norimine J."/>
            <person name="Paulsen I.T."/>
            <person name="Radune D."/>
            <person name="Ren Q."/>
            <person name="Smith R.K. Jr."/>
            <person name="Suarez C.E."/>
            <person name="White O."/>
            <person name="Wortman J.R."/>
            <person name="Knowles D.P. Jr."/>
            <person name="McElwain T.F."/>
            <person name="Nene V.M."/>
        </authorList>
    </citation>
    <scope>NUCLEOTIDE SEQUENCE [LARGE SCALE GENOMIC DNA]</scope>
    <source>
        <strain evidence="7">T2Bo</strain>
    </source>
</reference>
<evidence type="ECO:0000256" key="1">
    <source>
        <dbReference type="ARBA" id="ARBA00004604"/>
    </source>
</evidence>
<evidence type="ECO:0000256" key="6">
    <source>
        <dbReference type="SAM" id="MobiDB-lite"/>
    </source>
</evidence>
<protein>
    <recommendedName>
        <fullName evidence="5">U3 small nucleolar RNA-associated protein 11</fullName>
        <shortName evidence="5">U3 snoRNA-associated protein 11</shortName>
    </recommendedName>
</protein>
<comment type="caution">
    <text evidence="7">The sequence shown here is derived from an EMBL/GenBank/DDBJ whole genome shotgun (WGS) entry which is preliminary data.</text>
</comment>
<dbReference type="GO" id="GO:0006364">
    <property type="term" value="P:rRNA processing"/>
    <property type="evidence" value="ECO:0007669"/>
    <property type="project" value="UniProtKB-UniRule"/>
</dbReference>
<dbReference type="KEGG" id="bbo:BBOV_I004420"/>
<evidence type="ECO:0000256" key="3">
    <source>
        <dbReference type="ARBA" id="ARBA00022552"/>
    </source>
</evidence>
<dbReference type="eggNOG" id="KOG3237">
    <property type="taxonomic scope" value="Eukaryota"/>
</dbReference>
<dbReference type="PANTHER" id="PTHR12838:SF0">
    <property type="entry name" value="U3 SMALL NUCLEOLAR RNA-ASSOCIATED PROTEIN 11-RELATED"/>
    <property type="match status" value="1"/>
</dbReference>
<dbReference type="AlphaFoldDB" id="A7AWU5"/>
<dbReference type="RefSeq" id="XP_001609091.1">
    <property type="nucleotide sequence ID" value="XM_001609041.1"/>
</dbReference>
<evidence type="ECO:0000313" key="8">
    <source>
        <dbReference type="Proteomes" id="UP000002173"/>
    </source>
</evidence>
<name>A7AWU5_BABBO</name>
<dbReference type="InParanoid" id="A7AWU5"/>
<dbReference type="GO" id="GO:0032040">
    <property type="term" value="C:small-subunit processome"/>
    <property type="evidence" value="ECO:0007669"/>
    <property type="project" value="UniProtKB-UniRule"/>
</dbReference>
<dbReference type="GeneID" id="5477307"/>
<evidence type="ECO:0000256" key="4">
    <source>
        <dbReference type="ARBA" id="ARBA00023242"/>
    </source>
</evidence>
<sequence>MAEGLRHVVHRRVHLERSQPRHRRDQVGQYLEKKRDYKKRAERYHLVERKIKDLAAKSRFRNEDEFNFKMIHGKLGDDGIVVLPSSSSVASRKLPPKKQFRRSLEQLDRSRFVLQHRTNLKEKRAKKAITENATILMGDNSHIEFADSDDSVSEVEPVHESDTDSNDEMPISGDSSSMKKQPADSHAVIQGNLQVLTECIDAKHEDDTLRQRLDAERNLRVAVHKKRQIRKVKGTGVHMFPFVRQK</sequence>
<dbReference type="EMBL" id="AAXT01000005">
    <property type="protein sequence ID" value="EDO05523.1"/>
    <property type="molecule type" value="Genomic_DNA"/>
</dbReference>
<proteinExistence type="inferred from homology"/>
<reference evidence="8" key="3">
    <citation type="journal article" date="2021" name="Int. J. Parasitol.">
        <title>Comparative analysis of gene expression between Babesia bovis blood stages and kinetes allowed by improved genome annotation.</title>
        <authorList>
            <person name="Ueti M.W."/>
            <person name="Johnson W.C."/>
            <person name="Kappmeyer L.S."/>
            <person name="Herndon D.R."/>
            <person name="Mousel M.R."/>
            <person name="Reif K.E."/>
            <person name="Taus N.S."/>
            <person name="Ifeonu O.O."/>
            <person name="Silva J.C."/>
            <person name="Suarez C.E."/>
            <person name="Brayton K.A."/>
        </authorList>
    </citation>
    <scope>NUCLEOTIDE SEQUENCE [LARGE SCALE GENOMIC DNA]</scope>
</reference>
<comment type="similarity">
    <text evidence="2 5">Belongs to the UTP11 family.</text>
</comment>
<dbReference type="VEuPathDB" id="PiroplasmaDB:BBOV_I004420"/>
<organism evidence="7 8">
    <name type="scientific">Babesia bovis</name>
    <dbReference type="NCBI Taxonomy" id="5865"/>
    <lineage>
        <taxon>Eukaryota</taxon>
        <taxon>Sar</taxon>
        <taxon>Alveolata</taxon>
        <taxon>Apicomplexa</taxon>
        <taxon>Aconoidasida</taxon>
        <taxon>Piroplasmida</taxon>
        <taxon>Babesiidae</taxon>
        <taxon>Babesia</taxon>
    </lineage>
</organism>
<keyword evidence="8" id="KW-1185">Reference proteome</keyword>
<comment type="subunit">
    <text evidence="5">Component of the ribosomal small subunit (SSU) processome.</text>
</comment>
<reference evidence="8" key="2">
    <citation type="journal article" date="2020" name="Data Brief">
        <title>Transcriptome dataset of Babesia bovis life stages within vertebrate and invertebrate hosts.</title>
        <authorList>
            <person name="Ueti M.W."/>
            <person name="Johnson W.C."/>
            <person name="Kappmeyer L.S."/>
            <person name="Herndon D.R."/>
            <person name="Mousel M.R."/>
            <person name="Reif K.E."/>
            <person name="Taus N.S."/>
            <person name="Ifeonu O.O."/>
            <person name="Silva J.C."/>
            <person name="Suarez C.E."/>
            <person name="Brayton K.A."/>
        </authorList>
    </citation>
    <scope>NUCLEOTIDE SEQUENCE [LARGE SCALE GENOMIC DNA]</scope>
</reference>